<organism evidence="10 11">
    <name type="scientific">Kuenenia stuttgartiensis</name>
    <dbReference type="NCBI Taxonomy" id="174633"/>
    <lineage>
        <taxon>Bacteria</taxon>
        <taxon>Pseudomonadati</taxon>
        <taxon>Planctomycetota</taxon>
        <taxon>Candidatus Brocadiia</taxon>
        <taxon>Candidatus Brocadiales</taxon>
        <taxon>Candidatus Brocadiaceae</taxon>
        <taxon>Candidatus Kuenenia</taxon>
    </lineage>
</organism>
<keyword evidence="11" id="KW-1185">Reference proteome</keyword>
<dbReference type="AlphaFoldDB" id="A0A2C9CCM0"/>
<dbReference type="EMBL" id="LT934425">
    <property type="protein sequence ID" value="SOH03456.1"/>
    <property type="molecule type" value="Genomic_DNA"/>
</dbReference>
<evidence type="ECO:0000256" key="7">
    <source>
        <dbReference type="ARBA" id="ARBA00023204"/>
    </source>
</evidence>
<reference evidence="11" key="1">
    <citation type="submission" date="2017-10" db="EMBL/GenBank/DDBJ databases">
        <authorList>
            <person name="Frank J."/>
        </authorList>
    </citation>
    <scope>NUCLEOTIDE SEQUENCE [LARGE SCALE GENOMIC DNA]</scope>
</reference>
<keyword evidence="4" id="KW-0547">Nucleotide-binding</keyword>
<keyword evidence="7" id="KW-0234">DNA repair</keyword>
<keyword evidence="5" id="KW-0227">DNA damage</keyword>
<dbReference type="GO" id="GO:0006302">
    <property type="term" value="P:double-strand break repair"/>
    <property type="evidence" value="ECO:0007669"/>
    <property type="project" value="InterPro"/>
</dbReference>
<dbReference type="RefSeq" id="WP_099324291.1">
    <property type="nucleotide sequence ID" value="NZ_LT934425.1"/>
</dbReference>
<proteinExistence type="inferred from homology"/>
<gene>
    <name evidence="10" type="primary">recN_1</name>
    <name evidence="10" type="ORF">KSMBR1_0945</name>
</gene>
<evidence type="ECO:0000256" key="4">
    <source>
        <dbReference type="ARBA" id="ARBA00022741"/>
    </source>
</evidence>
<dbReference type="Proteomes" id="UP000221734">
    <property type="component" value="Chromosome Kuenenia_stuttgartiensis_MBR1"/>
</dbReference>
<dbReference type="InterPro" id="IPR004604">
    <property type="entry name" value="DNA_recomb/repair_RecN"/>
</dbReference>
<keyword evidence="6" id="KW-0067">ATP-binding</keyword>
<evidence type="ECO:0000313" key="11">
    <source>
        <dbReference type="Proteomes" id="UP000221734"/>
    </source>
</evidence>
<accession>A0A2C9CCM0</accession>
<feature type="domain" description="Rad50/SbcC-type AAA" evidence="9">
    <location>
        <begin position="4"/>
        <end position="86"/>
    </location>
</feature>
<dbReference type="GO" id="GO:0006310">
    <property type="term" value="P:DNA recombination"/>
    <property type="evidence" value="ECO:0007669"/>
    <property type="project" value="InterPro"/>
</dbReference>
<dbReference type="PANTHER" id="PTHR11059:SF0">
    <property type="entry name" value="DNA REPAIR PROTEIN RECN"/>
    <property type="match status" value="1"/>
</dbReference>
<comment type="function">
    <text evidence="1">May be involved in recombinational repair of damaged DNA.</text>
</comment>
<evidence type="ECO:0000256" key="6">
    <source>
        <dbReference type="ARBA" id="ARBA00022840"/>
    </source>
</evidence>
<dbReference type="InterPro" id="IPR027417">
    <property type="entry name" value="P-loop_NTPase"/>
</dbReference>
<dbReference type="GO" id="GO:0016887">
    <property type="term" value="F:ATP hydrolysis activity"/>
    <property type="evidence" value="ECO:0007669"/>
    <property type="project" value="InterPro"/>
</dbReference>
<dbReference type="SUPFAM" id="SSF52540">
    <property type="entry name" value="P-loop containing nucleoside triphosphate hydrolases"/>
    <property type="match status" value="1"/>
</dbReference>
<sequence>MLQELYISNFVLIDKATITLSERLNVFSGATGVGKSLVIGALHFILGGRFTQDIVRNGKDEAVVVGKFYLKDDSLLEYFRKTLDNTNIDEDFSSKEASFQRT</sequence>
<evidence type="ECO:0000256" key="8">
    <source>
        <dbReference type="ARBA" id="ARBA00033408"/>
    </source>
</evidence>
<dbReference type="Pfam" id="PF13476">
    <property type="entry name" value="AAA_23"/>
    <property type="match status" value="1"/>
</dbReference>
<evidence type="ECO:0000313" key="10">
    <source>
        <dbReference type="EMBL" id="SOH03456.1"/>
    </source>
</evidence>
<evidence type="ECO:0000256" key="3">
    <source>
        <dbReference type="ARBA" id="ARBA00021315"/>
    </source>
</evidence>
<dbReference type="KEGG" id="kst:KSMBR1_0945"/>
<protein>
    <recommendedName>
        <fullName evidence="3">DNA repair protein RecN</fullName>
    </recommendedName>
    <alternativeName>
        <fullName evidence="8">Recombination protein N</fullName>
    </alternativeName>
</protein>
<evidence type="ECO:0000259" key="9">
    <source>
        <dbReference type="Pfam" id="PF13476"/>
    </source>
</evidence>
<comment type="similarity">
    <text evidence="2">Belongs to the RecN family.</text>
</comment>
<dbReference type="Gene3D" id="3.40.50.300">
    <property type="entry name" value="P-loop containing nucleotide triphosphate hydrolases"/>
    <property type="match status" value="1"/>
</dbReference>
<dbReference type="InterPro" id="IPR038729">
    <property type="entry name" value="Rad50/SbcC_AAA"/>
</dbReference>
<evidence type="ECO:0000256" key="1">
    <source>
        <dbReference type="ARBA" id="ARBA00003618"/>
    </source>
</evidence>
<name>A0A2C9CCM0_KUEST</name>
<evidence type="ECO:0000256" key="5">
    <source>
        <dbReference type="ARBA" id="ARBA00022763"/>
    </source>
</evidence>
<dbReference type="PANTHER" id="PTHR11059">
    <property type="entry name" value="DNA REPAIR PROTEIN RECN"/>
    <property type="match status" value="1"/>
</dbReference>
<evidence type="ECO:0000256" key="2">
    <source>
        <dbReference type="ARBA" id="ARBA00009441"/>
    </source>
</evidence>
<dbReference type="OrthoDB" id="9769293at2"/>
<dbReference type="GO" id="GO:0005524">
    <property type="term" value="F:ATP binding"/>
    <property type="evidence" value="ECO:0007669"/>
    <property type="project" value="UniProtKB-KW"/>
</dbReference>